<reference evidence="3 4" key="1">
    <citation type="submission" date="2016-03" db="EMBL/GenBank/DDBJ databases">
        <title>Niastella vici sp. nov., isolated from farmland soil.</title>
        <authorList>
            <person name="Chen L."/>
            <person name="Wang D."/>
            <person name="Yang S."/>
            <person name="Wang G."/>
        </authorList>
    </citation>
    <scope>NUCLEOTIDE SEQUENCE [LARGE SCALE GENOMIC DNA]</scope>
    <source>
        <strain evidence="3 4">DJ57</strain>
    </source>
</reference>
<dbReference type="AlphaFoldDB" id="A0A1V9G407"/>
<dbReference type="Pfam" id="PF13098">
    <property type="entry name" value="Thioredoxin_2"/>
    <property type="match status" value="1"/>
</dbReference>
<evidence type="ECO:0000256" key="1">
    <source>
        <dbReference type="ARBA" id="ARBA00023284"/>
    </source>
</evidence>
<dbReference type="PROSITE" id="PS00194">
    <property type="entry name" value="THIOREDOXIN_1"/>
    <property type="match status" value="1"/>
</dbReference>
<sequence>MNLKMDLVGYLKIKRVSMKNLVYLVASMLVMGRVEAKQINLYNDSTLNGVKFVKGLTWKEVLKKAKKEHKYIFIDCFTTWCGPCKLMENEIFPKKEVGDFYNRNFLSVRCQMDKTDKDEDAVKIWYKDAERIKTEYGMPAFPTYLYFSPEGKLVYRDVGYKDVNDMISIAKNAVNPNGAGRFLKYYSLLAKYQLGKKDYKVIPALIDTARYLRQNDVLQDLVKDYEAYIETLPQDQLYKKEYISIIASLTQSSKDKFFHLFYPNGEKVDSVMAQKGFAHLLVDQIILNEDIYPYLNLEEQNHKDDVSMLVTENSPDWPTYKKKIAAKYDSDFANRTVLQAQVSWYEGQHDYALCAKYFTILINNYSQDNYNRDLDLGLNTVVWNAIFKRSVDKEQIDLAVECMQGIVERQKARGLYAGLYLDTYANLLYKAGRVKEAVEKEEEAIQQAIKRKQSETLINEFRETLDKIKTGKPTWPRYIDKNDFFGNGLM</sequence>
<organism evidence="3 4">
    <name type="scientific">Niastella vici</name>
    <dbReference type="NCBI Taxonomy" id="1703345"/>
    <lineage>
        <taxon>Bacteria</taxon>
        <taxon>Pseudomonadati</taxon>
        <taxon>Bacteroidota</taxon>
        <taxon>Chitinophagia</taxon>
        <taxon>Chitinophagales</taxon>
        <taxon>Chitinophagaceae</taxon>
        <taxon>Niastella</taxon>
    </lineage>
</organism>
<protein>
    <recommendedName>
        <fullName evidence="2">Thioredoxin domain-containing protein</fullName>
    </recommendedName>
</protein>
<dbReference type="InterPro" id="IPR013766">
    <property type="entry name" value="Thioredoxin_domain"/>
</dbReference>
<proteinExistence type="predicted"/>
<evidence type="ECO:0000313" key="4">
    <source>
        <dbReference type="Proteomes" id="UP000192796"/>
    </source>
</evidence>
<dbReference type="Proteomes" id="UP000192796">
    <property type="component" value="Unassembled WGS sequence"/>
</dbReference>
<gene>
    <name evidence="3" type="ORF">A3860_17080</name>
</gene>
<evidence type="ECO:0000259" key="2">
    <source>
        <dbReference type="PROSITE" id="PS51352"/>
    </source>
</evidence>
<dbReference type="Gene3D" id="3.40.30.10">
    <property type="entry name" value="Glutaredoxin"/>
    <property type="match status" value="1"/>
</dbReference>
<dbReference type="STRING" id="1703345.A3860_17080"/>
<dbReference type="InterPro" id="IPR036249">
    <property type="entry name" value="Thioredoxin-like_sf"/>
</dbReference>
<dbReference type="PROSITE" id="PS51352">
    <property type="entry name" value="THIOREDOXIN_2"/>
    <property type="match status" value="1"/>
</dbReference>
<name>A0A1V9G407_9BACT</name>
<evidence type="ECO:0000313" key="3">
    <source>
        <dbReference type="EMBL" id="OQP65379.1"/>
    </source>
</evidence>
<dbReference type="InterPro" id="IPR017937">
    <property type="entry name" value="Thioredoxin_CS"/>
</dbReference>
<dbReference type="EMBL" id="LVYD01000024">
    <property type="protein sequence ID" value="OQP65379.1"/>
    <property type="molecule type" value="Genomic_DNA"/>
</dbReference>
<feature type="domain" description="Thioredoxin" evidence="2">
    <location>
        <begin position="30"/>
        <end position="175"/>
    </location>
</feature>
<comment type="caution">
    <text evidence="3">The sequence shown here is derived from an EMBL/GenBank/DDBJ whole genome shotgun (WGS) entry which is preliminary data.</text>
</comment>
<keyword evidence="4" id="KW-1185">Reference proteome</keyword>
<keyword evidence="1" id="KW-0676">Redox-active center</keyword>
<dbReference type="SUPFAM" id="SSF52833">
    <property type="entry name" value="Thioredoxin-like"/>
    <property type="match status" value="1"/>
</dbReference>
<dbReference type="InterPro" id="IPR012336">
    <property type="entry name" value="Thioredoxin-like_fold"/>
</dbReference>
<accession>A0A1V9G407</accession>